<accession>A0A7W9WYV2</accession>
<evidence type="ECO:0000256" key="1">
    <source>
        <dbReference type="SAM" id="SignalP"/>
    </source>
</evidence>
<reference evidence="2 3" key="1">
    <citation type="submission" date="2020-08" db="EMBL/GenBank/DDBJ databases">
        <title>The Agave Microbiome: Exploring the role of microbial communities in plant adaptations to desert environments.</title>
        <authorList>
            <person name="Partida-Martinez L.P."/>
        </authorList>
    </citation>
    <scope>NUCLEOTIDE SEQUENCE [LARGE SCALE GENOMIC DNA]</scope>
    <source>
        <strain evidence="2 3">AT3.2</strain>
    </source>
</reference>
<organism evidence="2 3">
    <name type="scientific">Massilia aurea</name>
    <dbReference type="NCBI Taxonomy" id="373040"/>
    <lineage>
        <taxon>Bacteria</taxon>
        <taxon>Pseudomonadati</taxon>
        <taxon>Pseudomonadota</taxon>
        <taxon>Betaproteobacteria</taxon>
        <taxon>Burkholderiales</taxon>
        <taxon>Oxalobacteraceae</taxon>
        <taxon>Telluria group</taxon>
        <taxon>Massilia</taxon>
    </lineage>
</organism>
<name>A0A7W9WYV2_9BURK</name>
<evidence type="ECO:0000313" key="3">
    <source>
        <dbReference type="Proteomes" id="UP000540787"/>
    </source>
</evidence>
<gene>
    <name evidence="2" type="ORF">HD842_001485</name>
</gene>
<feature type="chain" id="PRO_5031264226" evidence="1">
    <location>
        <begin position="40"/>
        <end position="241"/>
    </location>
</feature>
<dbReference type="AlphaFoldDB" id="A0A7W9WYV2"/>
<keyword evidence="1" id="KW-0732">Signal</keyword>
<protein>
    <submittedName>
        <fullName evidence="2">Uncharacterized protein</fullName>
    </submittedName>
</protein>
<dbReference type="EMBL" id="JACHBX010000001">
    <property type="protein sequence ID" value="MBB6133374.1"/>
    <property type="molecule type" value="Genomic_DNA"/>
</dbReference>
<keyword evidence="3" id="KW-1185">Reference proteome</keyword>
<evidence type="ECO:0000313" key="2">
    <source>
        <dbReference type="EMBL" id="MBB6133374.1"/>
    </source>
</evidence>
<proteinExistence type="predicted"/>
<dbReference type="Proteomes" id="UP000540787">
    <property type="component" value="Unassembled WGS sequence"/>
</dbReference>
<sequence>MRQTFISYHLRSRSIHLTMRHLKQFLLTLATLVSSTAHAVSGSHCASDNFLLHQDTLRIAKVSLPVFAHFCYRDDSGNYVVYLTESGDRRYDGETLSSKIGAHLFKIHAGPILVPRGTVNDSASVGMAGVQWWTKLTELNDIDGDGLVDPILVYRFYPSEEGKLVDDAYEGRLKIIVFHRNTKTAIRAITGDLDPHRSTTASAPYFKLPPVLQKHLVRKMRRMYDEHQFGFDNGHDFRPQK</sequence>
<comment type="caution">
    <text evidence="2">The sequence shown here is derived from an EMBL/GenBank/DDBJ whole genome shotgun (WGS) entry which is preliminary data.</text>
</comment>
<feature type="signal peptide" evidence="1">
    <location>
        <begin position="1"/>
        <end position="39"/>
    </location>
</feature>